<protein>
    <submittedName>
        <fullName evidence="2">4Fe-4S ferredoxin iron-sulfur binding domain protein</fullName>
    </submittedName>
</protein>
<dbReference type="Pfam" id="PF13237">
    <property type="entry name" value="Fer4_10"/>
    <property type="match status" value="1"/>
</dbReference>
<dbReference type="SUPFAM" id="SSF54862">
    <property type="entry name" value="4Fe-4S ferredoxins"/>
    <property type="match status" value="1"/>
</dbReference>
<dbReference type="RefSeq" id="WP_008513733.1">
    <property type="nucleotide sequence ID" value="NZ_ACJM01000001.1"/>
</dbReference>
<gene>
    <name evidence="2" type="ORF">DealDRAFT_0043</name>
</gene>
<feature type="domain" description="4Fe-4S ferredoxin-type" evidence="1">
    <location>
        <begin position="34"/>
        <end position="63"/>
    </location>
</feature>
<dbReference type="Proteomes" id="UP000006443">
    <property type="component" value="Unassembled WGS sequence"/>
</dbReference>
<proteinExistence type="predicted"/>
<evidence type="ECO:0000313" key="2">
    <source>
        <dbReference type="EMBL" id="EEG78769.1"/>
    </source>
</evidence>
<accession>C0GC34</accession>
<dbReference type="EMBL" id="ACJM01000001">
    <property type="protein sequence ID" value="EEG78769.1"/>
    <property type="molecule type" value="Genomic_DNA"/>
</dbReference>
<dbReference type="PANTHER" id="PTHR42895">
    <property type="entry name" value="IRON-SULFUR CLUSTER-BINDING PROTEIN-RELATED"/>
    <property type="match status" value="1"/>
</dbReference>
<dbReference type="PANTHER" id="PTHR42895:SF1">
    <property type="entry name" value="IRON-SULFUR CLUSTER PROTEIN"/>
    <property type="match status" value="1"/>
</dbReference>
<dbReference type="PROSITE" id="PS51379">
    <property type="entry name" value="4FE4S_FER_2"/>
    <property type="match status" value="2"/>
</dbReference>
<keyword evidence="3" id="KW-1185">Reference proteome</keyword>
<evidence type="ECO:0000259" key="1">
    <source>
        <dbReference type="PROSITE" id="PS51379"/>
    </source>
</evidence>
<dbReference type="OrthoDB" id="9795268at2"/>
<comment type="caution">
    <text evidence="2">The sequence shown here is derived from an EMBL/GenBank/DDBJ whole genome shotgun (WGS) entry which is preliminary data.</text>
</comment>
<dbReference type="InterPro" id="IPR017896">
    <property type="entry name" value="4Fe4S_Fe-S-bd"/>
</dbReference>
<dbReference type="Gene3D" id="3.30.70.20">
    <property type="match status" value="1"/>
</dbReference>
<organism evidence="2 3">
    <name type="scientific">Dethiobacter alkaliphilus AHT 1</name>
    <dbReference type="NCBI Taxonomy" id="555088"/>
    <lineage>
        <taxon>Bacteria</taxon>
        <taxon>Bacillati</taxon>
        <taxon>Bacillota</taxon>
        <taxon>Dethiobacteria</taxon>
        <taxon>Dethiobacterales</taxon>
        <taxon>Dethiobacteraceae</taxon>
        <taxon>Dethiobacter</taxon>
    </lineage>
</organism>
<reference evidence="2 3" key="1">
    <citation type="submission" date="2009-02" db="EMBL/GenBank/DDBJ databases">
        <title>Sequencing of the draft genome and assembly of Dethiobacter alkaliphilus AHT 1.</title>
        <authorList>
            <consortium name="US DOE Joint Genome Institute (JGI-PGF)"/>
            <person name="Lucas S."/>
            <person name="Copeland A."/>
            <person name="Lapidus A."/>
            <person name="Glavina del Rio T."/>
            <person name="Dalin E."/>
            <person name="Tice H."/>
            <person name="Bruce D."/>
            <person name="Goodwin L."/>
            <person name="Pitluck S."/>
            <person name="Larimer F."/>
            <person name="Land M.L."/>
            <person name="Hauser L."/>
            <person name="Muyzer G."/>
        </authorList>
    </citation>
    <scope>NUCLEOTIDE SEQUENCE [LARGE SCALE GENOMIC DNA]</scope>
    <source>
        <strain evidence="2 3">AHT 1</strain>
    </source>
</reference>
<dbReference type="AlphaFoldDB" id="C0GC34"/>
<name>C0GC34_DETAL</name>
<dbReference type="InterPro" id="IPR052911">
    <property type="entry name" value="Corrinoid_activation_enz"/>
</dbReference>
<feature type="domain" description="4Fe-4S ferredoxin-type" evidence="1">
    <location>
        <begin position="4"/>
        <end position="33"/>
    </location>
</feature>
<dbReference type="STRING" id="555088.DealDRAFT_0043"/>
<sequence length="246" mass="26495">MKRQIVRIDENKCDGCGQCIPACAEGALQIVNGKARLIEDKLCDGLGECLGNCPQDALIIEERDADAFDEEAVEKHLEEQKKTQAQEQQPLGCGCPGTMARTMAPKKDAKPVTAEGETPSELGQWPVQLKLVNPAASYFKNADLLVAADCAPFAYADFHKDFLSGRALAIGCPKLDDAMSYVEKLAEIIRVNNLNSITVAHMEVPCCSGLISIVREAVKRAGVDIPVQTVKISLDGTANQPQKLSA</sequence>
<evidence type="ECO:0000313" key="3">
    <source>
        <dbReference type="Proteomes" id="UP000006443"/>
    </source>
</evidence>
<dbReference type="eggNOG" id="COG1145">
    <property type="taxonomic scope" value="Bacteria"/>
</dbReference>